<evidence type="ECO:0000256" key="4">
    <source>
        <dbReference type="ARBA" id="ARBA00022729"/>
    </source>
</evidence>
<keyword evidence="14" id="KW-1185">Reference proteome</keyword>
<evidence type="ECO:0000256" key="2">
    <source>
        <dbReference type="ARBA" id="ARBA00007717"/>
    </source>
</evidence>
<feature type="signal peptide" evidence="11">
    <location>
        <begin position="1"/>
        <end position="19"/>
    </location>
</feature>
<feature type="domain" description="Peptidase M28" evidence="12">
    <location>
        <begin position="142"/>
        <end position="307"/>
    </location>
</feature>
<reference evidence="13 14" key="1">
    <citation type="submission" date="2024-04" db="EMBL/GenBank/DDBJ databases">
        <title>Tritrichomonas musculus Genome.</title>
        <authorList>
            <person name="Alves-Ferreira E."/>
            <person name="Grigg M."/>
            <person name="Lorenzi H."/>
            <person name="Galac M."/>
        </authorList>
    </citation>
    <scope>NUCLEOTIDE SEQUENCE [LARGE SCALE GENOMIC DNA]</scope>
    <source>
        <strain evidence="13 14">EAF2021</strain>
    </source>
</reference>
<dbReference type="EMBL" id="JAPFFF010000004">
    <property type="protein sequence ID" value="KAK8892184.1"/>
    <property type="molecule type" value="Genomic_DNA"/>
</dbReference>
<keyword evidence="5" id="KW-0256">Endoplasmic reticulum</keyword>
<evidence type="ECO:0000313" key="13">
    <source>
        <dbReference type="EMBL" id="KAK8892184.1"/>
    </source>
</evidence>
<evidence type="ECO:0000256" key="1">
    <source>
        <dbReference type="ARBA" id="ARBA00004389"/>
    </source>
</evidence>
<sequence>MCFCFYLFSFALSYSTIHADRFIQYHLNSTNSTVVGSTRVSIEHPIGNFNSKPNSNNAIFVPLETANFETLSEHLNASSPIIFLVGDKPVNTTQIEDFLLSGPQKNPIYFAYNTKTVPNSFTHVKTSGFLSNNPIKKTKLQNVIGTVNSSSTFDHEKIAVITAPLDSFSTVPTAKVGVNNNGLALAAFLETMHLVSKFPLTNNWVFVFALTDGHFCNFEGLEKAMHTLTLHHGSKIKFAISLESISSPEGIKGLFSMKLKRGSAFAKFMECLIDALKTANVEFSFGISEEKRTQSVFAKHKIPSVAILNEDDDELSRITDFKPNVERANAVAWAVSEALLRMMYDADNTAVMVDRNDADASYLTNILSNFGRVSQFRDPSVAHILSQWMSKFVSTSIDEWTSTKCTSLFSAAQAQLILYNPTPITTNIILFVAAFVYAIVIFIVIAGPSNIKKRFSSK</sequence>
<organism evidence="13 14">
    <name type="scientific">Tritrichomonas musculus</name>
    <dbReference type="NCBI Taxonomy" id="1915356"/>
    <lineage>
        <taxon>Eukaryota</taxon>
        <taxon>Metamonada</taxon>
        <taxon>Parabasalia</taxon>
        <taxon>Tritrichomonadida</taxon>
        <taxon>Tritrichomonadidae</taxon>
        <taxon>Tritrichomonas</taxon>
    </lineage>
</organism>
<comment type="caution">
    <text evidence="13">The sequence shown here is derived from an EMBL/GenBank/DDBJ whole genome shotgun (WGS) entry which is preliminary data.</text>
</comment>
<dbReference type="SUPFAM" id="SSF53187">
    <property type="entry name" value="Zn-dependent exopeptidases"/>
    <property type="match status" value="1"/>
</dbReference>
<dbReference type="PANTHER" id="PTHR31826">
    <property type="entry name" value="NICALIN"/>
    <property type="match status" value="1"/>
</dbReference>
<gene>
    <name evidence="13" type="ORF">M9Y10_029407</name>
</gene>
<evidence type="ECO:0000256" key="6">
    <source>
        <dbReference type="ARBA" id="ARBA00022989"/>
    </source>
</evidence>
<evidence type="ECO:0000256" key="7">
    <source>
        <dbReference type="ARBA" id="ARBA00023136"/>
    </source>
</evidence>
<dbReference type="InterPro" id="IPR016574">
    <property type="entry name" value="Nicalin"/>
</dbReference>
<dbReference type="Gene3D" id="3.40.630.10">
    <property type="entry name" value="Zn peptidases"/>
    <property type="match status" value="1"/>
</dbReference>
<comment type="similarity">
    <text evidence="2">Belongs to the nicastrin family.</text>
</comment>
<dbReference type="Proteomes" id="UP001470230">
    <property type="component" value="Unassembled WGS sequence"/>
</dbReference>
<dbReference type="InterPro" id="IPR007484">
    <property type="entry name" value="Peptidase_M28"/>
</dbReference>
<comment type="subcellular location">
    <subcellularLocation>
        <location evidence="1">Endoplasmic reticulum membrane</location>
        <topology evidence="1">Single-pass membrane protein</topology>
    </subcellularLocation>
</comment>
<keyword evidence="6 10" id="KW-1133">Transmembrane helix</keyword>
<proteinExistence type="inferred from homology"/>
<name>A0ABR2KM21_9EUKA</name>
<keyword evidence="4 11" id="KW-0732">Signal</keyword>
<evidence type="ECO:0000256" key="10">
    <source>
        <dbReference type="SAM" id="Phobius"/>
    </source>
</evidence>
<protein>
    <recommendedName>
        <fullName evidence="9">BOS complex subunit NCLN</fullName>
    </recommendedName>
</protein>
<evidence type="ECO:0000313" key="14">
    <source>
        <dbReference type="Proteomes" id="UP001470230"/>
    </source>
</evidence>
<evidence type="ECO:0000259" key="12">
    <source>
        <dbReference type="Pfam" id="PF04389"/>
    </source>
</evidence>
<evidence type="ECO:0000256" key="8">
    <source>
        <dbReference type="ARBA" id="ARBA00023180"/>
    </source>
</evidence>
<accession>A0ABR2KM21</accession>
<evidence type="ECO:0000256" key="3">
    <source>
        <dbReference type="ARBA" id="ARBA00022692"/>
    </source>
</evidence>
<evidence type="ECO:0000256" key="5">
    <source>
        <dbReference type="ARBA" id="ARBA00022824"/>
    </source>
</evidence>
<dbReference type="Pfam" id="PF04389">
    <property type="entry name" value="Peptidase_M28"/>
    <property type="match status" value="1"/>
</dbReference>
<feature type="chain" id="PRO_5047443478" description="BOS complex subunit NCLN" evidence="11">
    <location>
        <begin position="20"/>
        <end position="458"/>
    </location>
</feature>
<evidence type="ECO:0000256" key="11">
    <source>
        <dbReference type="SAM" id="SignalP"/>
    </source>
</evidence>
<evidence type="ECO:0000256" key="9">
    <source>
        <dbReference type="ARBA" id="ARBA00034873"/>
    </source>
</evidence>
<keyword evidence="8" id="KW-0325">Glycoprotein</keyword>
<keyword evidence="7 10" id="KW-0472">Membrane</keyword>
<keyword evidence="3 10" id="KW-0812">Transmembrane</keyword>
<feature type="transmembrane region" description="Helical" evidence="10">
    <location>
        <begin position="428"/>
        <end position="448"/>
    </location>
</feature>